<dbReference type="KEGG" id="aer:AERYTH_14925"/>
<dbReference type="OrthoDB" id="3748032at2"/>
<reference evidence="1 2" key="1">
    <citation type="journal article" date="1991" name="Int. J. Syst. Bacteriol.">
        <title>Description of the erythromycin-producing bacterium Arthrobacter sp. strain NRRL B-3381 as Aeromicrobium erythreum gen. nov., sp. nov.</title>
        <authorList>
            <person name="Miller E.S."/>
            <person name="Woese C.R."/>
            <person name="Brenner S."/>
        </authorList>
    </citation>
    <scope>NUCLEOTIDE SEQUENCE [LARGE SCALE GENOMIC DNA]</scope>
    <source>
        <strain evidence="1 2">AR18</strain>
    </source>
</reference>
<dbReference type="AlphaFoldDB" id="A0A0U4CTC3"/>
<dbReference type="PATRIC" id="fig|2041.4.peg.3118"/>
<evidence type="ECO:0000313" key="2">
    <source>
        <dbReference type="Proteomes" id="UP000067689"/>
    </source>
</evidence>
<dbReference type="STRING" id="2041.AERYTH_14925"/>
<dbReference type="EMBL" id="CP011502">
    <property type="protein sequence ID" value="ALX05900.1"/>
    <property type="molecule type" value="Genomic_DNA"/>
</dbReference>
<evidence type="ECO:0000313" key="1">
    <source>
        <dbReference type="EMBL" id="ALX05900.1"/>
    </source>
</evidence>
<dbReference type="RefSeq" id="WP_067860334.1">
    <property type="nucleotide sequence ID" value="NZ_CP011502.1"/>
</dbReference>
<organism evidence="1 2">
    <name type="scientific">Aeromicrobium erythreum</name>
    <dbReference type="NCBI Taxonomy" id="2041"/>
    <lineage>
        <taxon>Bacteria</taxon>
        <taxon>Bacillati</taxon>
        <taxon>Actinomycetota</taxon>
        <taxon>Actinomycetes</taxon>
        <taxon>Propionibacteriales</taxon>
        <taxon>Nocardioidaceae</taxon>
        <taxon>Aeromicrobium</taxon>
    </lineage>
</organism>
<accession>A0A0U4CTC3</accession>
<gene>
    <name evidence="1" type="ORF">AERYTH_14925</name>
</gene>
<dbReference type="Proteomes" id="UP000067689">
    <property type="component" value="Chromosome"/>
</dbReference>
<name>A0A0U4CTC3_9ACTN</name>
<sequence>MTPTVRRRWFALLTPAQTTGVVLEGLDVVGGPVVPVEQATYADADAARAAFDHPDPAPSAGRFVDFLVLPELPGVEVVDGVLRETRAPSGAELWRLEADGRRRVISFYDTPAYGWRNGRGPVRPAPHVGLRARYGRPGEGTTDYVAAFEDGVDGVHLVAVAAPGEDPPEGFTWTKVGVSRRTVPLADVELYDAATGHPFTP</sequence>
<keyword evidence="2" id="KW-1185">Reference proteome</keyword>
<protein>
    <submittedName>
        <fullName evidence="1">Uncharacterized protein</fullName>
    </submittedName>
</protein>
<proteinExistence type="predicted"/>